<dbReference type="GO" id="GO:0005737">
    <property type="term" value="C:cytoplasm"/>
    <property type="evidence" value="ECO:0007669"/>
    <property type="project" value="InterPro"/>
</dbReference>
<dbReference type="InterPro" id="IPR010111">
    <property type="entry name" value="Kynureninase"/>
</dbReference>
<reference evidence="2 3" key="2">
    <citation type="submission" date="2018-11" db="EMBL/GenBank/DDBJ databases">
        <authorList>
            <consortium name="Pathogen Informatics"/>
        </authorList>
    </citation>
    <scope>NUCLEOTIDE SEQUENCE [LARGE SCALE GENOMIC DNA]</scope>
</reference>
<dbReference type="PANTHER" id="PTHR14084">
    <property type="entry name" value="KYNURENINASE"/>
    <property type="match status" value="1"/>
</dbReference>
<dbReference type="GO" id="GO:0009435">
    <property type="term" value="P:NAD+ biosynthetic process"/>
    <property type="evidence" value="ECO:0007669"/>
    <property type="project" value="InterPro"/>
</dbReference>
<dbReference type="Gene3D" id="3.90.1150.10">
    <property type="entry name" value="Aspartate Aminotransferase, domain 1"/>
    <property type="match status" value="1"/>
</dbReference>
<dbReference type="InterPro" id="IPR015422">
    <property type="entry name" value="PyrdxlP-dep_Trfase_small"/>
</dbReference>
<dbReference type="EMBL" id="UYRR01038657">
    <property type="protein sequence ID" value="VDK74180.1"/>
    <property type="molecule type" value="Genomic_DNA"/>
</dbReference>
<dbReference type="WBParaSite" id="ASIM_0002070301-mRNA-1">
    <property type="protein sequence ID" value="ASIM_0002070301-mRNA-1"/>
    <property type="gene ID" value="ASIM_0002070301"/>
</dbReference>
<evidence type="ECO:0000313" key="3">
    <source>
        <dbReference type="Proteomes" id="UP000267096"/>
    </source>
</evidence>
<gene>
    <name evidence="2" type="ORF">ASIM_LOCUS20082</name>
</gene>
<evidence type="ECO:0000256" key="1">
    <source>
        <dbReference type="ARBA" id="ARBA00022898"/>
    </source>
</evidence>
<dbReference type="PANTHER" id="PTHR14084:SF0">
    <property type="entry name" value="KYNURENINASE"/>
    <property type="match status" value="1"/>
</dbReference>
<dbReference type="Pfam" id="PF22580">
    <property type="entry name" value="KYNU_C"/>
    <property type="match status" value="1"/>
</dbReference>
<keyword evidence="1" id="KW-0663">Pyridoxal phosphate</keyword>
<dbReference type="GO" id="GO:0043420">
    <property type="term" value="P:anthranilate metabolic process"/>
    <property type="evidence" value="ECO:0007669"/>
    <property type="project" value="TreeGrafter"/>
</dbReference>
<sequence>MTPSDPNQRGCQLSLKFNVDITKIWTELTKRGVVVRFSLRLSFFSVDKRYPDVIRVAAVHLYNSFSDVHRFVDALLSSINSVEGFLSD</sequence>
<dbReference type="AlphaFoldDB" id="A0A0M3KI84"/>
<evidence type="ECO:0000313" key="2">
    <source>
        <dbReference type="EMBL" id="VDK74180.1"/>
    </source>
</evidence>
<keyword evidence="3" id="KW-1185">Reference proteome</keyword>
<dbReference type="OrthoDB" id="5978656at2759"/>
<dbReference type="GO" id="GO:0030429">
    <property type="term" value="F:kynureninase activity"/>
    <property type="evidence" value="ECO:0007669"/>
    <property type="project" value="InterPro"/>
</dbReference>
<reference evidence="4" key="1">
    <citation type="submission" date="2017-02" db="UniProtKB">
        <authorList>
            <consortium name="WormBaseParasite"/>
        </authorList>
    </citation>
    <scope>IDENTIFICATION</scope>
</reference>
<name>A0A0M3KI84_ANISI</name>
<protein>
    <submittedName>
        <fullName evidence="4">Kynureninase (inferred by orthology to a C. elegans protein)</fullName>
    </submittedName>
</protein>
<evidence type="ECO:0000313" key="4">
    <source>
        <dbReference type="WBParaSite" id="ASIM_0002070301-mRNA-1"/>
    </source>
</evidence>
<proteinExistence type="predicted"/>
<accession>A0A0M3KI84</accession>
<dbReference type="InterPro" id="IPR015424">
    <property type="entry name" value="PyrdxlP-dep_Trfase"/>
</dbReference>
<organism evidence="4">
    <name type="scientific">Anisakis simplex</name>
    <name type="common">Herring worm</name>
    <dbReference type="NCBI Taxonomy" id="6269"/>
    <lineage>
        <taxon>Eukaryota</taxon>
        <taxon>Metazoa</taxon>
        <taxon>Ecdysozoa</taxon>
        <taxon>Nematoda</taxon>
        <taxon>Chromadorea</taxon>
        <taxon>Rhabditida</taxon>
        <taxon>Spirurina</taxon>
        <taxon>Ascaridomorpha</taxon>
        <taxon>Ascaridoidea</taxon>
        <taxon>Anisakidae</taxon>
        <taxon>Anisakis</taxon>
        <taxon>Anisakis simplex complex</taxon>
    </lineage>
</organism>
<dbReference type="SUPFAM" id="SSF53383">
    <property type="entry name" value="PLP-dependent transferases"/>
    <property type="match status" value="1"/>
</dbReference>
<dbReference type="GO" id="GO:0030170">
    <property type="term" value="F:pyridoxal phosphate binding"/>
    <property type="evidence" value="ECO:0007669"/>
    <property type="project" value="InterPro"/>
</dbReference>
<dbReference type="GO" id="GO:0019441">
    <property type="term" value="P:L-tryptophan catabolic process to kynurenine"/>
    <property type="evidence" value="ECO:0007669"/>
    <property type="project" value="TreeGrafter"/>
</dbReference>
<dbReference type="Proteomes" id="UP000267096">
    <property type="component" value="Unassembled WGS sequence"/>
</dbReference>